<reference evidence="1 2" key="1">
    <citation type="submission" date="2011-02" db="EMBL/GenBank/DDBJ databases">
        <authorList>
            <person name="Muzny D."/>
            <person name="Qin X."/>
            <person name="Deng J."/>
            <person name="Jiang H."/>
            <person name="Liu Y."/>
            <person name="Qu J."/>
            <person name="Song X.-Z."/>
            <person name="Zhang L."/>
            <person name="Thornton R."/>
            <person name="Coyle M."/>
            <person name="Francisco L."/>
            <person name="Jackson L."/>
            <person name="Javaid M."/>
            <person name="Korchina V."/>
            <person name="Kovar C."/>
            <person name="Mata R."/>
            <person name="Mathew T."/>
            <person name="Ngo R."/>
            <person name="Nguyen L."/>
            <person name="Nguyen N."/>
            <person name="Okwuonu G."/>
            <person name="Ongeri F."/>
            <person name="Pham C."/>
            <person name="Simmons D."/>
            <person name="Wilczek-Boney K."/>
            <person name="Hale W."/>
            <person name="Jakkamsetti A."/>
            <person name="Pham P."/>
            <person name="Ruth R."/>
            <person name="San Lucas F."/>
            <person name="Warren J."/>
            <person name="Zhang J."/>
            <person name="Zhao Z."/>
            <person name="Zhou C."/>
            <person name="Zhu D."/>
            <person name="Lee S."/>
            <person name="Bess C."/>
            <person name="Blankenburg K."/>
            <person name="Forbes L."/>
            <person name="Fu Q."/>
            <person name="Gubbala S."/>
            <person name="Hirani K."/>
            <person name="Jayaseelan J.C."/>
            <person name="Lara F."/>
            <person name="Munidasa M."/>
            <person name="Palculict T."/>
            <person name="Patil S."/>
            <person name="Pu L.-L."/>
            <person name="Saada N."/>
            <person name="Tang L."/>
            <person name="Weissenberger G."/>
            <person name="Zhu Y."/>
            <person name="Hemphill L."/>
            <person name="Shang Y."/>
            <person name="Youmans B."/>
            <person name="Ayvaz T."/>
            <person name="Ross M."/>
            <person name="Santibanez J."/>
            <person name="Aqrawi P."/>
            <person name="Gross S."/>
            <person name="Joshi V."/>
            <person name="Fowler G."/>
            <person name="Nazareth L."/>
            <person name="Reid J."/>
            <person name="Worley K."/>
            <person name="Petrosino J."/>
            <person name="Highlander S."/>
            <person name="Gibbs R."/>
        </authorList>
    </citation>
    <scope>NUCLEOTIDE SEQUENCE [LARGE SCALE GENOMIC DNA]</scope>
    <source>
        <strain evidence="1 2">SK150</strain>
    </source>
</reference>
<evidence type="ECO:0000313" key="1">
    <source>
        <dbReference type="EMBL" id="EGD36235.1"/>
    </source>
</evidence>
<dbReference type="AlphaFoldDB" id="F0IN20"/>
<evidence type="ECO:0000313" key="2">
    <source>
        <dbReference type="Proteomes" id="UP000003530"/>
    </source>
</evidence>
<name>F0IN20_STRSA</name>
<dbReference type="HOGENOM" id="CLU_3317948_0_0_9"/>
<protein>
    <submittedName>
        <fullName evidence="1">Uncharacterized protein</fullName>
    </submittedName>
</protein>
<organism evidence="1 2">
    <name type="scientific">Streptococcus sanguinis SK150</name>
    <dbReference type="NCBI Taxonomy" id="888811"/>
    <lineage>
        <taxon>Bacteria</taxon>
        <taxon>Bacillati</taxon>
        <taxon>Bacillota</taxon>
        <taxon>Bacilli</taxon>
        <taxon>Lactobacillales</taxon>
        <taxon>Streptococcaceae</taxon>
        <taxon>Streptococcus</taxon>
    </lineage>
</organism>
<proteinExistence type="predicted"/>
<dbReference type="PATRIC" id="fig|888811.3.peg.1497"/>
<gene>
    <name evidence="1" type="ORF">HMPREF9383_1523</name>
</gene>
<accession>F0IN20</accession>
<sequence length="39" mass="4609">MEKIKNKKRLLIQSQTFQEYDARADKDFLSYLACQGRDG</sequence>
<dbReference type="EMBL" id="AEXY01000018">
    <property type="protein sequence ID" value="EGD36235.1"/>
    <property type="molecule type" value="Genomic_DNA"/>
</dbReference>
<comment type="caution">
    <text evidence="1">The sequence shown here is derived from an EMBL/GenBank/DDBJ whole genome shotgun (WGS) entry which is preliminary data.</text>
</comment>
<dbReference type="Proteomes" id="UP000003530">
    <property type="component" value="Unassembled WGS sequence"/>
</dbReference>